<dbReference type="PANTHER" id="PTHR31929">
    <property type="entry name" value="SAUR-LIKE AUXIN-RESPONSIVE PROTEIN FAMILY-RELATED"/>
    <property type="match status" value="1"/>
</dbReference>
<evidence type="ECO:0008006" key="4">
    <source>
        <dbReference type="Google" id="ProtNLM"/>
    </source>
</evidence>
<dbReference type="EMBL" id="JBJUIK010000001">
    <property type="protein sequence ID" value="KAL3539042.1"/>
    <property type="molecule type" value="Genomic_DNA"/>
</dbReference>
<gene>
    <name evidence="2" type="ORF">ACH5RR_002408</name>
</gene>
<evidence type="ECO:0000256" key="1">
    <source>
        <dbReference type="ARBA" id="ARBA00006974"/>
    </source>
</evidence>
<dbReference type="Proteomes" id="UP001630127">
    <property type="component" value="Unassembled WGS sequence"/>
</dbReference>
<protein>
    <recommendedName>
        <fullName evidence="4">Small auxin up regulated protein</fullName>
    </recommendedName>
</protein>
<dbReference type="InterPro" id="IPR003676">
    <property type="entry name" value="SAUR_fam"/>
</dbReference>
<dbReference type="Pfam" id="PF02519">
    <property type="entry name" value="Auxin_inducible"/>
    <property type="match status" value="1"/>
</dbReference>
<comment type="caution">
    <text evidence="2">The sequence shown here is derived from an EMBL/GenBank/DDBJ whole genome shotgun (WGS) entry which is preliminary data.</text>
</comment>
<comment type="similarity">
    <text evidence="1">Belongs to the ARG7 family.</text>
</comment>
<reference evidence="2 3" key="1">
    <citation type="submission" date="2024-11" db="EMBL/GenBank/DDBJ databases">
        <title>A near-complete genome assembly of Cinchona calisaya.</title>
        <authorList>
            <person name="Lian D.C."/>
            <person name="Zhao X.W."/>
            <person name="Wei L."/>
        </authorList>
    </citation>
    <scope>NUCLEOTIDE SEQUENCE [LARGE SCALE GENOMIC DNA]</scope>
    <source>
        <tissue evidence="2">Nenye</tissue>
    </source>
</reference>
<dbReference type="AlphaFoldDB" id="A0ABD3B645"/>
<keyword evidence="3" id="KW-1185">Reference proteome</keyword>
<name>A0ABD3B645_9GENT</name>
<evidence type="ECO:0000313" key="2">
    <source>
        <dbReference type="EMBL" id="KAL3539042.1"/>
    </source>
</evidence>
<proteinExistence type="inferred from homology"/>
<accession>A0ABD3B645</accession>
<evidence type="ECO:0000313" key="3">
    <source>
        <dbReference type="Proteomes" id="UP001630127"/>
    </source>
</evidence>
<sequence>MSSGLDVTFWKEGRRSSLDVPKGYVAVYVGDSEKKRFVIPIAYLNQPSFQELLSQAEEEFGFDHRMGGLTIPCREDTFIDLTSRLSRNIKSLEDPRFLFFSFQDIPLSCASHELSQIQSHLTFFWVTEDRTFGGKSNMAFMSNKELWVTIQLERELRLTISSTDHCILLRTRDHLLNSILISSAIN</sequence>
<organism evidence="2 3">
    <name type="scientific">Cinchona calisaya</name>
    <dbReference type="NCBI Taxonomy" id="153742"/>
    <lineage>
        <taxon>Eukaryota</taxon>
        <taxon>Viridiplantae</taxon>
        <taxon>Streptophyta</taxon>
        <taxon>Embryophyta</taxon>
        <taxon>Tracheophyta</taxon>
        <taxon>Spermatophyta</taxon>
        <taxon>Magnoliopsida</taxon>
        <taxon>eudicotyledons</taxon>
        <taxon>Gunneridae</taxon>
        <taxon>Pentapetalae</taxon>
        <taxon>asterids</taxon>
        <taxon>lamiids</taxon>
        <taxon>Gentianales</taxon>
        <taxon>Rubiaceae</taxon>
        <taxon>Cinchonoideae</taxon>
        <taxon>Cinchoneae</taxon>
        <taxon>Cinchona</taxon>
    </lineage>
</organism>